<reference evidence="1" key="1">
    <citation type="submission" date="2021-06" db="EMBL/GenBank/DDBJ databases">
        <authorList>
            <person name="Kallberg Y."/>
            <person name="Tangrot J."/>
            <person name="Rosling A."/>
        </authorList>
    </citation>
    <scope>NUCLEOTIDE SEQUENCE</scope>
    <source>
        <strain evidence="1">MA453B</strain>
    </source>
</reference>
<keyword evidence="2" id="KW-1185">Reference proteome</keyword>
<evidence type="ECO:0000313" key="2">
    <source>
        <dbReference type="Proteomes" id="UP000789405"/>
    </source>
</evidence>
<proteinExistence type="predicted"/>
<sequence>MKTLLEILYRSASIKTLNICIDNLDSKNGKMLIEALYKNNISKYLRINDNQFRIKIDEERTNHVKFDFTENWPSVTYSNNDEARGTYLILLYLIGSLPTPSTSTDIVIPKCNKIEIVCESHDQDCHPILKIKAHTIIRGHGGQKINYQVVEKEPKTRYRVYTNRHADSNWQIHNYEFLSNHPLVQSLRPGDLVVLWIRSLHPVEFDEKLDTASDLTIFCLFLKL</sequence>
<name>A0A9N9IQ28_9GLOM</name>
<comment type="caution">
    <text evidence="1">The sequence shown here is derived from an EMBL/GenBank/DDBJ whole genome shotgun (WGS) entry which is preliminary data.</text>
</comment>
<dbReference type="Proteomes" id="UP000789405">
    <property type="component" value="Unassembled WGS sequence"/>
</dbReference>
<dbReference type="AlphaFoldDB" id="A0A9N9IQ28"/>
<dbReference type="SUPFAM" id="SSF52047">
    <property type="entry name" value="RNI-like"/>
    <property type="match status" value="1"/>
</dbReference>
<organism evidence="1 2">
    <name type="scientific">Dentiscutata erythropus</name>
    <dbReference type="NCBI Taxonomy" id="1348616"/>
    <lineage>
        <taxon>Eukaryota</taxon>
        <taxon>Fungi</taxon>
        <taxon>Fungi incertae sedis</taxon>
        <taxon>Mucoromycota</taxon>
        <taxon>Glomeromycotina</taxon>
        <taxon>Glomeromycetes</taxon>
        <taxon>Diversisporales</taxon>
        <taxon>Gigasporaceae</taxon>
        <taxon>Dentiscutata</taxon>
    </lineage>
</organism>
<evidence type="ECO:0000313" key="1">
    <source>
        <dbReference type="EMBL" id="CAG8743975.1"/>
    </source>
</evidence>
<gene>
    <name evidence="1" type="ORF">DERYTH_LOCUS16261</name>
</gene>
<accession>A0A9N9IQ28</accession>
<protein>
    <submittedName>
        <fullName evidence="1">6345_t:CDS:1</fullName>
    </submittedName>
</protein>
<dbReference type="EMBL" id="CAJVPY010013993">
    <property type="protein sequence ID" value="CAG8743975.1"/>
    <property type="molecule type" value="Genomic_DNA"/>
</dbReference>
<dbReference type="OrthoDB" id="66095at2759"/>